<evidence type="ECO:0000259" key="3">
    <source>
        <dbReference type="PROSITE" id="PS50022"/>
    </source>
</evidence>
<keyword evidence="1" id="KW-0326">Glycosidase</keyword>
<dbReference type="EMBL" id="CP158367">
    <property type="protein sequence ID" value="XBX74277.1"/>
    <property type="molecule type" value="Genomic_DNA"/>
</dbReference>
<feature type="domain" description="PKD" evidence="4">
    <location>
        <begin position="688"/>
        <end position="756"/>
    </location>
</feature>
<dbReference type="PROSITE" id="PS50093">
    <property type="entry name" value="PKD"/>
    <property type="match status" value="1"/>
</dbReference>
<dbReference type="SUPFAM" id="SSF49299">
    <property type="entry name" value="PKD domain"/>
    <property type="match status" value="1"/>
</dbReference>
<feature type="domain" description="F5/8 type C" evidence="3">
    <location>
        <begin position="768"/>
        <end position="913"/>
    </location>
</feature>
<dbReference type="InterPro" id="IPR035986">
    <property type="entry name" value="PKD_dom_sf"/>
</dbReference>
<dbReference type="Gene3D" id="2.60.40.10">
    <property type="entry name" value="Immunoglobulins"/>
    <property type="match status" value="2"/>
</dbReference>
<dbReference type="Pfam" id="PF00754">
    <property type="entry name" value="F5_F8_type_C"/>
    <property type="match status" value="1"/>
</dbReference>
<dbReference type="InterPro" id="IPR000601">
    <property type="entry name" value="PKD_dom"/>
</dbReference>
<dbReference type="InterPro" id="IPR032979">
    <property type="entry name" value="ENGase"/>
</dbReference>
<dbReference type="PROSITE" id="PS50022">
    <property type="entry name" value="FA58C_3"/>
    <property type="match status" value="1"/>
</dbReference>
<dbReference type="GO" id="GO:0033925">
    <property type="term" value="F:mannosyl-glycoprotein endo-beta-N-acetylglucosaminidase activity"/>
    <property type="evidence" value="ECO:0007669"/>
    <property type="project" value="InterPro"/>
</dbReference>
<accession>A0AAU7VKC2</accession>
<dbReference type="AlphaFoldDB" id="A0AAU7VKC2"/>
<sequence length="917" mass="103076">MKKSFLILLVFLMALNLAACSEDMAQFEMTEEANPEVAMENGPISSYWFPDELLEWDPSEDPDLLFNKSTVPLADRVSRDRLPTINNSQNKDVNVVALSIMNSSTSGNPSNGTNEFDSNTFTYWQYIDQLVYWGGSSGEGIIVPPSPDVVDAAHKNGVPVLGTVFFPPEDYGGQMKWLEQFLVKDDDGNFPMADKLIEVASVYQFDGWFINQEIAGTEDEPVTDEHAKLMQEFIKAFKDQAPHLEIMWYDAMTKEGEMGWQNALTDENAFFLIDEKEEPVADSMFLNFWWTVQQLADKELIQYSNDKADELGIDPYDLYAGVDVQADGLFTPIRWDLFEDDNGVPLTSLGLYCPSWTYYSASNVNEFHENENLFWVNNNGDPRNPHNATGKDWRGISSYVVERTVLNSVPFTTNFNMGNGYNFFIDGEQVSKMNWNNRSMMDVMPTYRWIIDNEGNNDLTASIDYADAYYGGTSIKFRGNMESDKKSTITLFSADLEIEEDYRFTATAKAMESTELNAVLTFEDGNTEVIEGDKEVENQWTEVEFDLSSYEGEVIQTIGLEVSTKEDKDPYELSLGRLSILNNTENQETEVSNLQVIDKEFDEENIYAGIRLTWDKDDNSEFYEVYRTNDNDTKSFLGVTRNPGFFINGIEREEEGLESTFKVVPVNKHGARGTSDTTEMTWPDNRLPRAGFEASQTLIAPGDSVTFNSTSTANTEELNWSFEGADIDSSTDDEPTVTFNEEGTFKVQLTAKNDEGEDIIEKDEFITVSSKVEGELENLALDKDVDASGYVNDNEAPPFAVDGTLDTKWCVTGPAPHHITVDLGKTKTISEVFVAHAEAGGESELMNTERYIVEVSDDGEDFTEVLEVTNNSDATTLSTFKAVEARYVRLVVTKPTQGSDSAARIYQFEARGIPGEL</sequence>
<name>A0AAU7VKC2_9FIRM</name>
<dbReference type="RefSeq" id="WP_350343031.1">
    <property type="nucleotide sequence ID" value="NZ_CP158367.1"/>
</dbReference>
<feature type="chain" id="PRO_5043986347" evidence="2">
    <location>
        <begin position="22"/>
        <end position="917"/>
    </location>
</feature>
<evidence type="ECO:0000313" key="5">
    <source>
        <dbReference type="EMBL" id="XBX74277.1"/>
    </source>
</evidence>
<dbReference type="Gene3D" id="3.20.20.80">
    <property type="entry name" value="Glycosidases"/>
    <property type="match status" value="1"/>
</dbReference>
<dbReference type="CDD" id="cd00146">
    <property type="entry name" value="PKD"/>
    <property type="match status" value="1"/>
</dbReference>
<gene>
    <name evidence="5" type="ORF">PRVXT_002308</name>
</gene>
<dbReference type="InterPro" id="IPR008979">
    <property type="entry name" value="Galactose-bd-like_sf"/>
</dbReference>
<dbReference type="SUPFAM" id="SSF49785">
    <property type="entry name" value="Galactose-binding domain-like"/>
    <property type="match status" value="1"/>
</dbReference>
<dbReference type="InterPro" id="IPR000421">
    <property type="entry name" value="FA58C"/>
</dbReference>
<protein>
    <submittedName>
        <fullName evidence="5">Discoidin domain-containing protein</fullName>
    </submittedName>
</protein>
<dbReference type="SMART" id="SM00089">
    <property type="entry name" value="PKD"/>
    <property type="match status" value="1"/>
</dbReference>
<dbReference type="InterPro" id="IPR005201">
    <property type="entry name" value="TIM_ENGase"/>
</dbReference>
<dbReference type="Pfam" id="PF03644">
    <property type="entry name" value="Glyco_hydro_85"/>
    <property type="match status" value="1"/>
</dbReference>
<keyword evidence="2" id="KW-0732">Signal</keyword>
<reference evidence="5" key="1">
    <citation type="journal article" date="2013" name="Extremophiles">
        <title>Proteinivorax tanatarense gen. nov., sp. nov., an anaerobic, haloalkaliphilic, proteolytic bacterium isolated from a decaying algal bloom, and proposal of Proteinivoraceae fam. nov.</title>
        <authorList>
            <person name="Kevbrin V."/>
            <person name="Boltyanskaya Y."/>
            <person name="Zhilina T."/>
            <person name="Kolganova T."/>
            <person name="Lavrentjeva E."/>
            <person name="Kuznetsov B."/>
        </authorList>
    </citation>
    <scope>NUCLEOTIDE SEQUENCE</scope>
    <source>
        <strain evidence="5">Z-910T</strain>
    </source>
</reference>
<dbReference type="Pfam" id="PF21910">
    <property type="entry name" value="GH85_C"/>
    <property type="match status" value="1"/>
</dbReference>
<dbReference type="InterPro" id="IPR054110">
    <property type="entry name" value="EndoD-like_D2"/>
</dbReference>
<dbReference type="Pfam" id="PF00801">
    <property type="entry name" value="PKD"/>
    <property type="match status" value="1"/>
</dbReference>
<evidence type="ECO:0000259" key="4">
    <source>
        <dbReference type="PROSITE" id="PS50093"/>
    </source>
</evidence>
<dbReference type="CDD" id="cd06547">
    <property type="entry name" value="GH85_ENGase"/>
    <property type="match status" value="1"/>
</dbReference>
<evidence type="ECO:0000256" key="1">
    <source>
        <dbReference type="ARBA" id="ARBA00023295"/>
    </source>
</evidence>
<evidence type="ECO:0000256" key="2">
    <source>
        <dbReference type="SAM" id="SignalP"/>
    </source>
</evidence>
<feature type="signal peptide" evidence="2">
    <location>
        <begin position="1"/>
        <end position="21"/>
    </location>
</feature>
<organism evidence="5">
    <name type="scientific">Proteinivorax tanatarense</name>
    <dbReference type="NCBI Taxonomy" id="1260629"/>
    <lineage>
        <taxon>Bacteria</taxon>
        <taxon>Bacillati</taxon>
        <taxon>Bacillota</taxon>
        <taxon>Clostridia</taxon>
        <taxon>Eubacteriales</taxon>
        <taxon>Proteinivoracaceae</taxon>
        <taxon>Proteinivorax</taxon>
    </lineage>
</organism>
<dbReference type="PANTHER" id="PTHR13246">
    <property type="entry name" value="ENDO BETA N-ACETYLGLUCOSAMINIDASE"/>
    <property type="match status" value="1"/>
</dbReference>
<dbReference type="PANTHER" id="PTHR13246:SF1">
    <property type="entry name" value="CYTOSOLIC ENDO-BETA-N-ACETYLGLUCOSAMINIDASE"/>
    <property type="match status" value="1"/>
</dbReference>
<proteinExistence type="predicted"/>
<dbReference type="InterPro" id="IPR022409">
    <property type="entry name" value="PKD/Chitinase_dom"/>
</dbReference>
<keyword evidence="1" id="KW-0378">Hydrolase</keyword>
<dbReference type="GO" id="GO:0005829">
    <property type="term" value="C:cytosol"/>
    <property type="evidence" value="ECO:0007669"/>
    <property type="project" value="UniProtKB-SubCell"/>
</dbReference>
<dbReference type="Gene3D" id="2.60.120.260">
    <property type="entry name" value="Galactose-binding domain-like"/>
    <property type="match status" value="2"/>
</dbReference>
<reference evidence="5" key="2">
    <citation type="submission" date="2024-06" db="EMBL/GenBank/DDBJ databases">
        <authorList>
            <person name="Petrova K.O."/>
            <person name="Toshchakov S.V."/>
            <person name="Boltjanskaja Y.V."/>
            <person name="Kevbrin V."/>
        </authorList>
    </citation>
    <scope>NUCLEOTIDE SEQUENCE</scope>
    <source>
        <strain evidence="5">Z-910T</strain>
    </source>
</reference>
<dbReference type="InterPro" id="IPR013783">
    <property type="entry name" value="Ig-like_fold"/>
</dbReference>